<comment type="caution">
    <text evidence="1">The sequence shown here is derived from an EMBL/GenBank/DDBJ whole genome shotgun (WGS) entry which is preliminary data.</text>
</comment>
<name>A0A328YGW4_9FLAO</name>
<dbReference type="Proteomes" id="UP000248840">
    <property type="component" value="Unassembled WGS sequence"/>
</dbReference>
<proteinExistence type="predicted"/>
<keyword evidence="2" id="KW-1185">Reference proteome</keyword>
<sequence>MGTYPKEKLVKNYLAGRRNKLHSHKNNNTNEDIKIQEIHRLAHSMQEVW</sequence>
<protein>
    <submittedName>
        <fullName evidence="1">Uncharacterized protein</fullName>
    </submittedName>
</protein>
<evidence type="ECO:0000313" key="2">
    <source>
        <dbReference type="Proteomes" id="UP000248840"/>
    </source>
</evidence>
<evidence type="ECO:0000313" key="1">
    <source>
        <dbReference type="EMBL" id="RAR72544.1"/>
    </source>
</evidence>
<gene>
    <name evidence="1" type="ORF">CLV55_105114</name>
</gene>
<organism evidence="1 2">
    <name type="scientific">Flavobacterium aciduliphilum</name>
    <dbReference type="NCBI Taxonomy" id="1101402"/>
    <lineage>
        <taxon>Bacteria</taxon>
        <taxon>Pseudomonadati</taxon>
        <taxon>Bacteroidota</taxon>
        <taxon>Flavobacteriia</taxon>
        <taxon>Flavobacteriales</taxon>
        <taxon>Flavobacteriaceae</taxon>
        <taxon>Flavobacterium</taxon>
    </lineage>
</organism>
<dbReference type="AlphaFoldDB" id="A0A328YGW4"/>
<accession>A0A328YGW4</accession>
<dbReference type="EMBL" id="QLSZ01000005">
    <property type="protein sequence ID" value="RAR72544.1"/>
    <property type="molecule type" value="Genomic_DNA"/>
</dbReference>
<reference evidence="1 2" key="1">
    <citation type="submission" date="2018-06" db="EMBL/GenBank/DDBJ databases">
        <title>Genomic Encyclopedia of Archaeal and Bacterial Type Strains, Phase II (KMG-II): from individual species to whole genera.</title>
        <authorList>
            <person name="Goeker M."/>
        </authorList>
    </citation>
    <scope>NUCLEOTIDE SEQUENCE [LARGE SCALE GENOMIC DNA]</scope>
    <source>
        <strain evidence="1 2">DSM 25663</strain>
    </source>
</reference>